<dbReference type="AlphaFoldDB" id="A0A2P6MB13"/>
<dbReference type="EMBL" id="PVLF01000003">
    <property type="protein sequence ID" value="PRH83174.1"/>
    <property type="molecule type" value="Genomic_DNA"/>
</dbReference>
<name>A0A2P6MB13_9GAMM</name>
<keyword evidence="2" id="KW-1185">Reference proteome</keyword>
<comment type="caution">
    <text evidence="1">The sequence shown here is derived from an EMBL/GenBank/DDBJ whole genome shotgun (WGS) entry which is preliminary data.</text>
</comment>
<sequence>MTVVTQPVIRRVLEGCGAPCVETVTAEALHRDCFCVAVDPDAVREQVNGLLASEGAPSRLTDAHAHLFAALPIFVPEHTVRQMESAVQALSAAVATPAFVEAALAWAPVIARHEPGSPGGLLGFDFHLGPTGPRLIEINTNPGGLLLNALLAKAQRLCLPSLSTPAASGEAEQAAIDVLLDEWQAQGGRADDSLVAILDHAPEQQYLYAEFLLFKRALEARGYRTAICDPGDLRFVDGALRLGEERIGCVYNRLTDFALTAPTSQALRLAYLAGAVALSPHPRAHALWADKRNLTLLGDRSFLAKAGLSPDRQTLLTEIVPRTVLVSADNREQLWATRREWFFKPAAGFGSRASYRGDKLTHKTWAQMADQDYVAQALIPPSVRHTGPESPPLKVDLRGYAYQGQVIFFAARLYHGQTTNFRTPGGGFAPVLTLART</sequence>
<evidence type="ECO:0000313" key="2">
    <source>
        <dbReference type="Proteomes" id="UP000241736"/>
    </source>
</evidence>
<evidence type="ECO:0000313" key="1">
    <source>
        <dbReference type="EMBL" id="PRH83174.1"/>
    </source>
</evidence>
<accession>A0A2P6MB13</accession>
<organism evidence="1 2">
    <name type="scientific">Arenimonas caeni</name>
    <dbReference type="NCBI Taxonomy" id="2058085"/>
    <lineage>
        <taxon>Bacteria</taxon>
        <taxon>Pseudomonadati</taxon>
        <taxon>Pseudomonadota</taxon>
        <taxon>Gammaproteobacteria</taxon>
        <taxon>Lysobacterales</taxon>
        <taxon>Lysobacteraceae</taxon>
        <taxon>Arenimonas</taxon>
    </lineage>
</organism>
<dbReference type="OrthoDB" id="344992at2"/>
<dbReference type="Proteomes" id="UP000241736">
    <property type="component" value="Unassembled WGS sequence"/>
</dbReference>
<protein>
    <submittedName>
        <fullName evidence="1">Uncharacterized protein</fullName>
    </submittedName>
</protein>
<gene>
    <name evidence="1" type="ORF">C6N40_03145</name>
</gene>
<reference evidence="1 2" key="1">
    <citation type="submission" date="2018-03" db="EMBL/GenBank/DDBJ databases">
        <title>Arenimonas caeni sp. nov., isolated from activated sludge.</title>
        <authorList>
            <person name="Liu H."/>
        </authorList>
    </citation>
    <scope>NUCLEOTIDE SEQUENCE [LARGE SCALE GENOMIC DNA]</scope>
    <source>
        <strain evidence="2">z29</strain>
    </source>
</reference>
<dbReference type="SUPFAM" id="SSF56059">
    <property type="entry name" value="Glutathione synthetase ATP-binding domain-like"/>
    <property type="match status" value="1"/>
</dbReference>
<proteinExistence type="predicted"/>